<dbReference type="FunFam" id="2.60.40.10:FF:001382">
    <property type="entry name" value="titin isoform X1"/>
    <property type="match status" value="1"/>
</dbReference>
<proteinExistence type="inferred from homology"/>
<feature type="domain" description="Ig-like" evidence="14">
    <location>
        <begin position="1423"/>
        <end position="1512"/>
    </location>
</feature>
<feature type="region of interest" description="Disordered" evidence="12">
    <location>
        <begin position="980"/>
        <end position="1024"/>
    </location>
</feature>
<dbReference type="CDD" id="cd00096">
    <property type="entry name" value="Ig"/>
    <property type="match status" value="3"/>
</dbReference>
<feature type="signal peptide" evidence="13">
    <location>
        <begin position="1"/>
        <end position="19"/>
    </location>
</feature>
<keyword evidence="9" id="KW-0539">Nucleus</keyword>
<feature type="compositionally biased region" description="Low complexity" evidence="12">
    <location>
        <begin position="995"/>
        <end position="1019"/>
    </location>
</feature>
<dbReference type="SMART" id="SM00409">
    <property type="entry name" value="IG"/>
    <property type="match status" value="25"/>
</dbReference>
<evidence type="ECO:0000256" key="7">
    <source>
        <dbReference type="ARBA" id="ARBA00023054"/>
    </source>
</evidence>
<feature type="domain" description="Ig-like" evidence="14">
    <location>
        <begin position="1038"/>
        <end position="1127"/>
    </location>
</feature>
<dbReference type="FunFam" id="2.60.40.10:FF:000425">
    <property type="entry name" value="Myosin light chain kinase"/>
    <property type="match status" value="1"/>
</dbReference>
<comment type="similarity">
    <text evidence="3">Belongs to the protein kinase superfamily. CAMK Ser/Thr protein kinase family.</text>
</comment>
<keyword evidence="13" id="KW-0732">Signal</keyword>
<dbReference type="InterPro" id="IPR013783">
    <property type="entry name" value="Ig-like_fold"/>
</dbReference>
<dbReference type="InterPro" id="IPR007110">
    <property type="entry name" value="Ig-like_dom"/>
</dbReference>
<reference evidence="15" key="1">
    <citation type="journal article" name="BMC Genomics">
        <title>Long-read sequencing and de novo genome assembly of marine medaka (Oryzias melastigma).</title>
        <authorList>
            <person name="Liang P."/>
            <person name="Saqib H.S.A."/>
            <person name="Ni X."/>
            <person name="Shen Y."/>
        </authorList>
    </citation>
    <scope>NUCLEOTIDE SEQUENCE</scope>
    <source>
        <strain evidence="15">Bigg-433</strain>
    </source>
</reference>
<dbReference type="PANTHER" id="PTHR35971">
    <property type="entry name" value="SI:DKEY-31G6.6"/>
    <property type="match status" value="1"/>
</dbReference>
<feature type="domain" description="Ig-like" evidence="14">
    <location>
        <begin position="2823"/>
        <end position="2911"/>
    </location>
</feature>
<evidence type="ECO:0000256" key="13">
    <source>
        <dbReference type="SAM" id="SignalP"/>
    </source>
</evidence>
<evidence type="ECO:0000313" key="15">
    <source>
        <dbReference type="EMBL" id="KAF6733010.1"/>
    </source>
</evidence>
<sequence>MYLCYSFSLLSICFPLSSAAASIPSMRTTELKEPSVTQAQQQLFLYSSGGGEAVIGVERCLLFTVTDRISLSRLLDFTRGKKTWRGLAWVMSQPYKDPRRLAGCSEQSQRSRPGRLGWRDFCQWEKQNYTALACCRPAVNSPPLGPPHPQGILVQTIETKAEPVTSGMRDGQVPTNMSTQAPTFTQPLQSVVALEGSAATFEAQVSGSPVPEVSWFRDGQVLSAAALPGVQISFSDGRAVLTIPAVTAAHSGRFSVRATNRAGQATSTAELQVTAETVPPNFLQRLQSSTVRQGSQVRLDVRVTGIPTPVVKFYREGAEIQSSADFRILQNGDVYSLLIAEAFPEDSGTYSVTATNSSGRATSTAELLVQSEETVPSKKTKTIVSSSQMETSQTTVQRKVEASFQATTMMEMHVETGMMTQHLAHKTPPRVPPKPTSKSPPSYVSKVTGGRQQSPSPVRHVKGPTPASVTSVSPSSRISATSIRPVKSPVMARKQVSASAEVLPPWKQEDYVAEGSYASMTSMTSMTSVSSAAQLHMEKHWEQQVATSRQETAAVPTRAQEPAVPPTIIAGLKNLTVTEGESVTLECQISGQPAPVIMWFREDYKIENSIDFQISYENGYAQMVIREAFAEDSGRFTCTATNQAGTISTSCYLLVKVSEDIESREETAVIETGMTQTQSFSVETKEQKEVSTGESEAPFFIQKPTAQKLVEGGSVYFDCQIGGNPKPHIIWKKNGVPLTTGYRYKVAYRKETGECRLEISMTFADDAGEYSVFAKNPLGEASASARLLEEAEYETCMKQQDVTYKSEVTTTVTQEPSVVISQFEKEQERVTAPVSFVSETEFLISAFEERIIQEIELRIMRISYRELVIEDGEMAVTVAEEEAVQPAFGTPVKNYRIMEGMGVTFHCKMSGNPLPKIVWYKDGQRIRPGGRYQMEVLHDGRASLRLAVVLPEDEGVYTAFATNIKGNAVSSGKLYVEPSGIATPQRYTPQPSMQRIRSTSPRSLSRSPGRSPSRSPGRSPARRLEETDEIQLERLYKPVFVLKPSSIKCSEGQTARFDLKVVGRPMPDTYWFHNGQQVVNDYTHKIVIKEDGTQSLIIVPAVPQDSGEWTVVAQNRAGRTSVSVNLSVEARESLARPQFVEKLKNITVKQGTLVELAVKAMGNPIPDIVWLKNSDIITPQKHPHIRIDGTKGEAKFQIASAAGSDSAWYTATAINKAGRDTTRCRVNVEADLSAPQTERKLIIPRGTYKAKEIAPPELEPLHLRYGQEQWEEGDLYDKEKQQKPLFKKKLTSIRMKRFGPAHFECRLTPIGDPTMVVEWLHDGKPLAAANRLRMVNEFGYCSLDYEVAYARDSGVITCRASNKFGVDQTSATLIVKDEKGLVEETQLPEGRKGAYRVDDIERHIHERGPAGVSGDEESEKTKPEIVLLPEPARVLEGDIARFRCRVTGYPAPKVNWYLNGQLIRKSKRYRLHYDGIYYLEIVDIKSYDSGEVRVVADNPLGTSEHTVKLEIQQREDFRSVLRRAPEQRPAEVPHESGRTGFDIVKVDRPGEVPQDREVVKLRKAQRVVHEKTSEESEELKSKFKRRTEEGFYESISAVEFKSRKRDDSYEDLLKKTKDELLHHLKEKEELERKRLEEEGKITIPTIRPERVQLSPSMEAPKILERISSKTVAPMDEVRFRIRVVGRPEPECQWFKNGIQLEKSDRIYWYWPEDHVCELVIRDVTAEDSASIMVKAMNVAGESSSHGFLLVQAKAAIDFTQKLVDVTANEKDTMMTFECETNEPFVKVKWLKNNSEIFSGDKYRMHSDRKVHFLSVLMIEMRDEAEYTCVVIEDENVRTSARLYVEGAPLELIKHMDNIEVPETYAGEFEVEVSREDAEGVWYFGDKELSPSSKYIMSSRRGRHTLSVKDVRKEDQGKYTFVCGDLRTSASLKTKLRPVTLMQPLTDLTVCEGDIAQLEVKFSQENVEGSWMKSGQAITASDRVHIIIDKLVHKLLLENVSREDAASYSFVVPTHEISTSGKLNIQTIDIVVPLKDISTIEGTKAVLEAKISAQDVSSVKWYHNDKLLMASDRIQMVAKGTKQRLVFTRTYASDEGHYKLVVGKVDTSCNVTIEQIQIVKHMEDKVCSESQNVTFNVEVSHPGIDPAWTFRNQQLKAGPKYKMETKGKAHSLMIIDTMKDEEGQYMFHAGEKTSSAKLTVSGGAITRPLQDVTVAESQTAEFECEVANANAEGKWLKDGQPLDSSENVVSEVKGAVRRLVIVITRPQDVGEYTYQVANSKTSANLKVEAVKIKKTLRNQTVTETQEAVFSLELTHSDVKGSQWIKNGVELQNSDKFEITSEGTVQTLKVKNCNTTDETVYSFKLGKLSANARLNVETIKIVKKIKDVTSLVDGTASFEMSLSHDNVPVKWMFKGQELKSSDKCKILSERKAHKLILQNVDSSSAGEYTAVAGHLQCSAVLTVEALRVTNPMKSVEVPETQVATFECEVSHFNVPSTWLKNGVEIEMSEKFRIVVQGKLHQLKIMNTSRDDSAEYTFICGNDRVSATLTVNPVLITSMMKDLNAQERDTITFEVTVNYEGISYKWLKNGVEVKSSDRCQVRTRQLTHSLSIRNVHFGDGGEYQFVAGSAATSANLFVEARLIEFTKKIKDIKITEKKKAIFECEVSEPNIQVMWMKDGQELDSTEERYVVTAEKFVHRLMIQTVRMSDSGEYSVVAGSSVSKAQLTVEGRDVRISEPAEREITVLEKQRSTFEFEVNEDDVEGRWLRNGVEIQFSVEERFSYAAIRKLHRLTISETYRSDAGEYTFIAGKNRSTMHLRVNIPEPPKILRHMEAQSVEAGKPARFSVQVSGVPQPQVFWYKNSQALSPGFKCKFLHDGNEHTLLLIEVFPEDAAVYNCEAKNDYGAATSSASLNVEGEATPQIHRRPPVAPPVIISPIADTSAREGEPARFQCRVRGDDVRINWFHKDKEIKQSEFFRMSQFDDSCQLEISRVYPEDEGEYTCVATNAAGRVSCSATLTLDGKIQTLSTPPESEWHVSTSLKKPAIGQKPVFIQPITSCVVPHGEVARFHARVSSMPTPEVSWFHNRQPVCPTKNVVFHFDEVTSTATLIIVDAFSEHAGQYTCRATNSAGEAVCSANLTITREEEAVQVREQIEATIEQEVREGFCHGSKEEAPLGGTELASARQLRGAFSDTEDFIDQGLVSS</sequence>
<feature type="domain" description="Ig-like" evidence="14">
    <location>
        <begin position="2637"/>
        <end position="2724"/>
    </location>
</feature>
<feature type="domain" description="Ig-like" evidence="14">
    <location>
        <begin position="886"/>
        <end position="970"/>
    </location>
</feature>
<feature type="domain" description="Ig-like" evidence="14">
    <location>
        <begin position="566"/>
        <end position="648"/>
    </location>
</feature>
<evidence type="ECO:0000313" key="16">
    <source>
        <dbReference type="Proteomes" id="UP000646548"/>
    </source>
</evidence>
<feature type="compositionally biased region" description="Low complexity" evidence="12">
    <location>
        <begin position="436"/>
        <end position="448"/>
    </location>
</feature>
<dbReference type="FunFam" id="2.60.40.10:FF:000659">
    <property type="entry name" value="titin isoform X1"/>
    <property type="match status" value="1"/>
</dbReference>
<dbReference type="Pfam" id="PF07679">
    <property type="entry name" value="I-set"/>
    <property type="match status" value="24"/>
</dbReference>
<keyword evidence="5" id="KW-0597">Phosphoprotein</keyword>
<feature type="coiled-coil region" evidence="11">
    <location>
        <begin position="1613"/>
        <end position="1640"/>
    </location>
</feature>
<dbReference type="InterPro" id="IPR052385">
    <property type="entry name" value="Obscurin/Obscurin-like_Reg"/>
</dbReference>
<comment type="caution">
    <text evidence="15">The sequence shown here is derived from an EMBL/GenBank/DDBJ whole genome shotgun (WGS) entry which is preliminary data.</text>
</comment>
<evidence type="ECO:0000256" key="11">
    <source>
        <dbReference type="SAM" id="Coils"/>
    </source>
</evidence>
<evidence type="ECO:0000256" key="6">
    <source>
        <dbReference type="ARBA" id="ARBA00022737"/>
    </source>
</evidence>
<feature type="domain" description="Ig-like" evidence="14">
    <location>
        <begin position="182"/>
        <end position="274"/>
    </location>
</feature>
<feature type="domain" description="Ig-like" evidence="14">
    <location>
        <begin position="3047"/>
        <end position="3137"/>
    </location>
</feature>
<dbReference type="FunFam" id="2.60.40.10:FF:001200">
    <property type="entry name" value="Titin a"/>
    <property type="match status" value="1"/>
</dbReference>
<evidence type="ECO:0000256" key="5">
    <source>
        <dbReference type="ARBA" id="ARBA00022553"/>
    </source>
</evidence>
<dbReference type="FunFam" id="2.60.40.10:FF:000792">
    <property type="entry name" value="titin isoform X1"/>
    <property type="match status" value="2"/>
</dbReference>
<feature type="domain" description="Ig-like" evidence="14">
    <location>
        <begin position="2195"/>
        <end position="2285"/>
    </location>
</feature>
<dbReference type="FunFam" id="2.60.40.10:FF:000714">
    <property type="entry name" value="Titin novex-3"/>
    <property type="match status" value="4"/>
</dbReference>
<accession>A0A834FC55</accession>
<dbReference type="EMBL" id="WKFB01000173">
    <property type="protein sequence ID" value="KAF6733010.1"/>
    <property type="molecule type" value="Genomic_DNA"/>
</dbReference>
<dbReference type="GO" id="GO:0005634">
    <property type="term" value="C:nucleus"/>
    <property type="evidence" value="ECO:0007669"/>
    <property type="project" value="UniProtKB-SubCell"/>
</dbReference>
<feature type="compositionally biased region" description="Low complexity" evidence="12">
    <location>
        <begin position="464"/>
        <end position="480"/>
    </location>
</feature>
<feature type="domain" description="Ig-like" evidence="14">
    <location>
        <begin position="1760"/>
        <end position="1839"/>
    </location>
</feature>
<keyword evidence="4" id="KW-0963">Cytoplasm</keyword>
<evidence type="ECO:0000256" key="1">
    <source>
        <dbReference type="ARBA" id="ARBA00004123"/>
    </source>
</evidence>
<dbReference type="FunFam" id="2.60.40.10:FF:001328">
    <property type="entry name" value="titin isoform X1"/>
    <property type="match status" value="1"/>
</dbReference>
<dbReference type="InterPro" id="IPR003598">
    <property type="entry name" value="Ig_sub2"/>
</dbReference>
<feature type="domain" description="Ig-like" evidence="14">
    <location>
        <begin position="2928"/>
        <end position="3016"/>
    </location>
</feature>
<evidence type="ECO:0000256" key="3">
    <source>
        <dbReference type="ARBA" id="ARBA00006692"/>
    </source>
</evidence>
<protein>
    <submittedName>
        <fullName evidence="15">Titin</fullName>
    </submittedName>
</protein>
<dbReference type="Proteomes" id="UP000646548">
    <property type="component" value="Unassembled WGS sequence"/>
</dbReference>
<feature type="domain" description="Ig-like" evidence="14">
    <location>
        <begin position="280"/>
        <end position="368"/>
    </location>
</feature>
<feature type="domain" description="Ig-like" evidence="14">
    <location>
        <begin position="1937"/>
        <end position="2019"/>
    </location>
</feature>
<dbReference type="SMART" id="SM00408">
    <property type="entry name" value="IGc2"/>
    <property type="match status" value="15"/>
</dbReference>
<dbReference type="PROSITE" id="PS50835">
    <property type="entry name" value="IG_LIKE"/>
    <property type="match status" value="18"/>
</dbReference>
<evidence type="ECO:0000256" key="9">
    <source>
        <dbReference type="ARBA" id="ARBA00023242"/>
    </source>
</evidence>
<feature type="domain" description="Ig-like" evidence="14">
    <location>
        <begin position="2550"/>
        <end position="2634"/>
    </location>
</feature>
<feature type="domain" description="Ig-like" evidence="14">
    <location>
        <begin position="1137"/>
        <end position="1227"/>
    </location>
</feature>
<name>A0A834FC55_ORYME</name>
<gene>
    <name evidence="15" type="ORF">FQA47_016193</name>
</gene>
<evidence type="ECO:0000256" key="10">
    <source>
        <dbReference type="ARBA" id="ARBA00023319"/>
    </source>
</evidence>
<evidence type="ECO:0000256" key="8">
    <source>
        <dbReference type="ARBA" id="ARBA00023157"/>
    </source>
</evidence>
<dbReference type="InterPro" id="IPR036179">
    <property type="entry name" value="Ig-like_dom_sf"/>
</dbReference>
<dbReference type="GO" id="GO:0031674">
    <property type="term" value="C:I band"/>
    <property type="evidence" value="ECO:0007669"/>
    <property type="project" value="UniProtKB-ARBA"/>
</dbReference>
<keyword evidence="7 11" id="KW-0175">Coiled coil</keyword>
<evidence type="ECO:0000256" key="4">
    <source>
        <dbReference type="ARBA" id="ARBA00022490"/>
    </source>
</evidence>
<evidence type="ECO:0000256" key="12">
    <source>
        <dbReference type="SAM" id="MobiDB-lite"/>
    </source>
</evidence>
<evidence type="ECO:0000256" key="2">
    <source>
        <dbReference type="ARBA" id="ARBA00004496"/>
    </source>
</evidence>
<dbReference type="Gene3D" id="2.60.40.10">
    <property type="entry name" value="Immunoglobulins"/>
    <property type="match status" value="25"/>
</dbReference>
<dbReference type="FunFam" id="2.60.40.10:FF:000981">
    <property type="entry name" value="Titin a"/>
    <property type="match status" value="1"/>
</dbReference>
<organism evidence="15 16">
    <name type="scientific">Oryzias melastigma</name>
    <name type="common">Marine medaka</name>
    <dbReference type="NCBI Taxonomy" id="30732"/>
    <lineage>
        <taxon>Eukaryota</taxon>
        <taxon>Metazoa</taxon>
        <taxon>Chordata</taxon>
        <taxon>Craniata</taxon>
        <taxon>Vertebrata</taxon>
        <taxon>Euteleostomi</taxon>
        <taxon>Actinopterygii</taxon>
        <taxon>Neopterygii</taxon>
        <taxon>Teleostei</taxon>
        <taxon>Neoteleostei</taxon>
        <taxon>Acanthomorphata</taxon>
        <taxon>Ovalentaria</taxon>
        <taxon>Atherinomorphae</taxon>
        <taxon>Beloniformes</taxon>
        <taxon>Adrianichthyidae</taxon>
        <taxon>Oryziinae</taxon>
        <taxon>Oryzias</taxon>
    </lineage>
</organism>
<keyword evidence="6" id="KW-0677">Repeat</keyword>
<keyword evidence="8" id="KW-1015">Disulfide bond</keyword>
<feature type="domain" description="Ig-like" evidence="14">
    <location>
        <begin position="1284"/>
        <end position="1374"/>
    </location>
</feature>
<dbReference type="InterPro" id="IPR013098">
    <property type="entry name" value="Ig_I-set"/>
</dbReference>
<dbReference type="SUPFAM" id="SSF48726">
    <property type="entry name" value="Immunoglobulin"/>
    <property type="match status" value="25"/>
</dbReference>
<feature type="domain" description="Ig-like" evidence="14">
    <location>
        <begin position="698"/>
        <end position="788"/>
    </location>
</feature>
<dbReference type="FunFam" id="2.60.40.10:FF:000147">
    <property type="entry name" value="Myosin light chain kinase"/>
    <property type="match status" value="1"/>
</dbReference>
<comment type="subcellular location">
    <subcellularLocation>
        <location evidence="2">Cytoplasm</location>
    </subcellularLocation>
    <subcellularLocation>
        <location evidence="1">Nucleus</location>
    </subcellularLocation>
</comment>
<dbReference type="FunFam" id="2.60.40.10:FF:001213">
    <property type="entry name" value="titin isoform X1"/>
    <property type="match status" value="1"/>
</dbReference>
<dbReference type="PANTHER" id="PTHR35971:SF5">
    <property type="entry name" value="OBSCURIN LIKE CYTOSKELETAL ADAPTOR 1"/>
    <property type="match status" value="1"/>
</dbReference>
<keyword evidence="10" id="KW-0393">Immunoglobulin domain</keyword>
<feature type="region of interest" description="Disordered" evidence="12">
    <location>
        <begin position="423"/>
        <end position="480"/>
    </location>
</feature>
<dbReference type="FunFam" id="2.60.40.10:FF:000050">
    <property type="entry name" value="Titin isoform B"/>
    <property type="match status" value="6"/>
</dbReference>
<dbReference type="InterPro" id="IPR003599">
    <property type="entry name" value="Ig_sub"/>
</dbReference>
<feature type="chain" id="PRO_5032740065" evidence="13">
    <location>
        <begin position="20"/>
        <end position="3202"/>
    </location>
</feature>
<dbReference type="FunFam" id="2.60.40.10:FF:000779">
    <property type="entry name" value="Titin b"/>
    <property type="match status" value="1"/>
</dbReference>
<dbReference type="FunFam" id="2.60.40.10:FF:001430">
    <property type="entry name" value="titin isoform X1"/>
    <property type="match status" value="1"/>
</dbReference>
<evidence type="ECO:0000259" key="14">
    <source>
        <dbReference type="PROSITE" id="PS50835"/>
    </source>
</evidence>
<dbReference type="FunFam" id="2.60.40.10:FF:000697">
    <property type="entry name" value="titin isoform X1"/>
    <property type="match status" value="1"/>
</dbReference>
<feature type="domain" description="Ig-like" evidence="14">
    <location>
        <begin position="2462"/>
        <end position="2547"/>
    </location>
</feature>
<dbReference type="FunFam" id="2.60.40.10:FF:000629">
    <property type="entry name" value="Titin b"/>
    <property type="match status" value="1"/>
</dbReference>